<evidence type="ECO:0000256" key="1">
    <source>
        <dbReference type="ARBA" id="ARBA00004651"/>
    </source>
</evidence>
<accession>A0A1Y2SSN0</accession>
<dbReference type="PANTHER" id="PTHR23513:SF11">
    <property type="entry name" value="STAPHYLOFERRIN A TRANSPORTER"/>
    <property type="match status" value="1"/>
</dbReference>
<dbReference type="RefSeq" id="WP_086111876.1">
    <property type="nucleotide sequence ID" value="NZ_CAWNHF010000167.1"/>
</dbReference>
<keyword evidence="9" id="KW-1185">Reference proteome</keyword>
<evidence type="ECO:0000256" key="3">
    <source>
        <dbReference type="ARBA" id="ARBA00022692"/>
    </source>
</evidence>
<dbReference type="AlphaFoldDB" id="A0A1Y2SSN0"/>
<dbReference type="STRING" id="40578.Xbed_01053"/>
<comment type="subcellular location">
    <subcellularLocation>
        <location evidence="1">Cell membrane</location>
        <topology evidence="1">Multi-pass membrane protein</topology>
    </subcellularLocation>
</comment>
<organism evidence="8 9">
    <name type="scientific">Xenorhabdus beddingii</name>
    <dbReference type="NCBI Taxonomy" id="40578"/>
    <lineage>
        <taxon>Bacteria</taxon>
        <taxon>Pseudomonadati</taxon>
        <taxon>Pseudomonadota</taxon>
        <taxon>Gammaproteobacteria</taxon>
        <taxon>Enterobacterales</taxon>
        <taxon>Morganellaceae</taxon>
        <taxon>Xenorhabdus</taxon>
    </lineage>
</organism>
<dbReference type="InterPro" id="IPR011701">
    <property type="entry name" value="MFS"/>
</dbReference>
<evidence type="ECO:0000256" key="4">
    <source>
        <dbReference type="ARBA" id="ARBA00022989"/>
    </source>
</evidence>
<dbReference type="Gene3D" id="1.20.1250.20">
    <property type="entry name" value="MFS general substrate transporter like domains"/>
    <property type="match status" value="1"/>
</dbReference>
<keyword evidence="2" id="KW-1003">Cell membrane</keyword>
<feature type="transmembrane region" description="Helical" evidence="6">
    <location>
        <begin position="37"/>
        <end position="58"/>
    </location>
</feature>
<feature type="transmembrane region" description="Helical" evidence="6">
    <location>
        <begin position="64"/>
        <end position="85"/>
    </location>
</feature>
<dbReference type="PROSITE" id="PS50850">
    <property type="entry name" value="MFS"/>
    <property type="match status" value="1"/>
</dbReference>
<evidence type="ECO:0000313" key="9">
    <source>
        <dbReference type="Proteomes" id="UP000194204"/>
    </source>
</evidence>
<proteinExistence type="predicted"/>
<name>A0A1Y2SSN0_9GAMM</name>
<feature type="transmembrane region" description="Helical" evidence="6">
    <location>
        <begin position="185"/>
        <end position="206"/>
    </location>
</feature>
<evidence type="ECO:0000313" key="8">
    <source>
        <dbReference type="EMBL" id="OTA20803.1"/>
    </source>
</evidence>
<keyword evidence="4 6" id="KW-1133">Transmembrane helix</keyword>
<keyword evidence="3 6" id="KW-0812">Transmembrane</keyword>
<evidence type="ECO:0000256" key="5">
    <source>
        <dbReference type="ARBA" id="ARBA00023136"/>
    </source>
</evidence>
<dbReference type="InterPro" id="IPR036259">
    <property type="entry name" value="MFS_trans_sf"/>
</dbReference>
<sequence length="216" mass="24326">MAIFYTIRQGFIKDVFEEGELYRINAILEIESQSSTLLAALLVIFFADSLSHSGIFMLLAGMAFISLIMLMVIYGCGAILVGFIMGWLSNRYPQRRLIFIFTATFAMTLGIMALYPTLEVILAGSFFLGFCHSASRVSSQNLILSEVDSAMIDRAFSYGQFFTLCGRIIATGLVPLIFTNDYRQAWNYVFAISIIAPTVLLFRRYVDKQLTVFNEK</sequence>
<keyword evidence="5 6" id="KW-0472">Membrane</keyword>
<dbReference type="OrthoDB" id="6448160at2"/>
<dbReference type="PANTHER" id="PTHR23513">
    <property type="entry name" value="INTEGRAL MEMBRANE EFFLUX PROTEIN-RELATED"/>
    <property type="match status" value="1"/>
</dbReference>
<reference evidence="8 9" key="1">
    <citation type="submission" date="2017-01" db="EMBL/GenBank/DDBJ databases">
        <title>Deconstructing symbiosis and pathogenesis requirements using a combined genomic-metabolomic approach.</title>
        <authorList>
            <person name="Tobias N.J."/>
            <person name="Wolff H."/>
            <person name="Djahanschiri B."/>
            <person name="Ebersberger I."/>
            <person name="Bode H.B."/>
        </authorList>
    </citation>
    <scope>NUCLEOTIDE SEQUENCE [LARGE SCALE GENOMIC DNA]</scope>
    <source>
        <strain evidence="8 9">DSM 4764</strain>
    </source>
</reference>
<evidence type="ECO:0000256" key="2">
    <source>
        <dbReference type="ARBA" id="ARBA00022475"/>
    </source>
</evidence>
<feature type="domain" description="Major facilitator superfamily (MFS) profile" evidence="7">
    <location>
        <begin position="3"/>
        <end position="216"/>
    </location>
</feature>
<evidence type="ECO:0000259" key="7">
    <source>
        <dbReference type="PROSITE" id="PS50850"/>
    </source>
</evidence>
<comment type="caution">
    <text evidence="8">The sequence shown here is derived from an EMBL/GenBank/DDBJ whole genome shotgun (WGS) entry which is preliminary data.</text>
</comment>
<gene>
    <name evidence="8" type="ORF">Xbed_01053</name>
</gene>
<feature type="transmembrane region" description="Helical" evidence="6">
    <location>
        <begin position="97"/>
        <end position="115"/>
    </location>
</feature>
<dbReference type="EMBL" id="MUBK01000006">
    <property type="protein sequence ID" value="OTA20803.1"/>
    <property type="molecule type" value="Genomic_DNA"/>
</dbReference>
<dbReference type="GO" id="GO:0005886">
    <property type="term" value="C:plasma membrane"/>
    <property type="evidence" value="ECO:0007669"/>
    <property type="project" value="UniProtKB-SubCell"/>
</dbReference>
<evidence type="ECO:0000256" key="6">
    <source>
        <dbReference type="SAM" id="Phobius"/>
    </source>
</evidence>
<protein>
    <recommendedName>
        <fullName evidence="7">Major facilitator superfamily (MFS) profile domain-containing protein</fullName>
    </recommendedName>
</protein>
<dbReference type="GO" id="GO:0022857">
    <property type="term" value="F:transmembrane transporter activity"/>
    <property type="evidence" value="ECO:0007669"/>
    <property type="project" value="InterPro"/>
</dbReference>
<dbReference type="Pfam" id="PF07690">
    <property type="entry name" value="MFS_1"/>
    <property type="match status" value="1"/>
</dbReference>
<dbReference type="InterPro" id="IPR020846">
    <property type="entry name" value="MFS_dom"/>
</dbReference>
<dbReference type="SUPFAM" id="SSF103473">
    <property type="entry name" value="MFS general substrate transporter"/>
    <property type="match status" value="1"/>
</dbReference>
<feature type="transmembrane region" description="Helical" evidence="6">
    <location>
        <begin position="158"/>
        <end position="179"/>
    </location>
</feature>
<dbReference type="Proteomes" id="UP000194204">
    <property type="component" value="Unassembled WGS sequence"/>
</dbReference>